<accession>A0AAU8BEX6</accession>
<reference evidence="1" key="1">
    <citation type="submission" date="2024-05" db="EMBL/GenBank/DDBJ databases">
        <authorList>
            <person name="Herbig A.F."/>
            <person name="Pendergrass E.L."/>
        </authorList>
    </citation>
    <scope>NUCLEOTIDE SEQUENCE</scope>
</reference>
<evidence type="ECO:0000313" key="1">
    <source>
        <dbReference type="EMBL" id="XCD09691.1"/>
    </source>
</evidence>
<protein>
    <submittedName>
        <fullName evidence="1">Uncharacterized protein</fullName>
    </submittedName>
</protein>
<gene>
    <name evidence="1" type="ORF">Adastra146</name>
</gene>
<sequence length="79" mass="9276">MAYMCRVSEDMWIKSRGITEEEARNSFAKTYSRDAQILEILPYEEYKKKHKVKNIASPFVSSRVSERRVGKRTRGRGMS</sequence>
<proteinExistence type="predicted"/>
<organism evidence="1">
    <name type="scientific">Bacillus phage Adastra</name>
    <dbReference type="NCBI Taxonomy" id="3143958"/>
    <lineage>
        <taxon>Viruses</taxon>
        <taxon>Duplodnaviria</taxon>
        <taxon>Heunggongvirae</taxon>
        <taxon>Uroviricota</taxon>
        <taxon>Caudoviricetes</taxon>
        <taxon>Herelleviridae</taxon>
        <taxon>Spounavirinae</taxon>
        <taxon>Okubovirus</taxon>
    </lineage>
</organism>
<name>A0AAU8BEX6_9CAUD</name>
<dbReference type="EMBL" id="PP819608">
    <property type="protein sequence ID" value="XCD09691.1"/>
    <property type="molecule type" value="Genomic_DNA"/>
</dbReference>